<dbReference type="SMART" id="SM00248">
    <property type="entry name" value="ANK"/>
    <property type="match status" value="28"/>
</dbReference>
<gene>
    <name evidence="6" type="ORF">CLODIP_2_CD08879</name>
</gene>
<evidence type="ECO:0000313" key="6">
    <source>
        <dbReference type="EMBL" id="CAB3360424.1"/>
    </source>
</evidence>
<name>A0A8S1BNG6_9INSE</name>
<evidence type="ECO:0000259" key="4">
    <source>
        <dbReference type="Pfam" id="PF00656"/>
    </source>
</evidence>
<dbReference type="Gene3D" id="3.40.50.300">
    <property type="entry name" value="P-loop containing nucleotide triphosphate hydrolases"/>
    <property type="match status" value="1"/>
</dbReference>
<dbReference type="PANTHER" id="PTHR24198">
    <property type="entry name" value="ANKYRIN REPEAT AND PROTEIN KINASE DOMAIN-CONTAINING PROTEIN"/>
    <property type="match status" value="1"/>
</dbReference>
<keyword evidence="7" id="KW-1185">Reference proteome</keyword>
<feature type="domain" description="NACHT" evidence="5">
    <location>
        <begin position="576"/>
        <end position="719"/>
    </location>
</feature>
<dbReference type="PRINTS" id="PR01415">
    <property type="entry name" value="ANKYRIN"/>
</dbReference>
<dbReference type="InterPro" id="IPR002110">
    <property type="entry name" value="Ankyrin_rpt"/>
</dbReference>
<dbReference type="PROSITE" id="PS50088">
    <property type="entry name" value="ANK_REPEAT"/>
    <property type="match status" value="13"/>
</dbReference>
<dbReference type="OrthoDB" id="6693298at2759"/>
<feature type="repeat" description="ANK" evidence="3">
    <location>
        <begin position="1567"/>
        <end position="1599"/>
    </location>
</feature>
<dbReference type="GO" id="GO:0004197">
    <property type="term" value="F:cysteine-type endopeptidase activity"/>
    <property type="evidence" value="ECO:0007669"/>
    <property type="project" value="InterPro"/>
</dbReference>
<evidence type="ECO:0008006" key="8">
    <source>
        <dbReference type="Google" id="ProtNLM"/>
    </source>
</evidence>
<feature type="repeat" description="ANK" evidence="3">
    <location>
        <begin position="1265"/>
        <end position="1300"/>
    </location>
</feature>
<feature type="repeat" description="ANK" evidence="3">
    <location>
        <begin position="1829"/>
        <end position="1861"/>
    </location>
</feature>
<feature type="repeat" description="ANK" evidence="3">
    <location>
        <begin position="1796"/>
        <end position="1828"/>
    </location>
</feature>
<dbReference type="Pfam" id="PF05729">
    <property type="entry name" value="NACHT"/>
    <property type="match status" value="1"/>
</dbReference>
<reference evidence="6 7" key="1">
    <citation type="submission" date="2020-04" db="EMBL/GenBank/DDBJ databases">
        <authorList>
            <person name="Alioto T."/>
            <person name="Alioto T."/>
            <person name="Gomez Garrido J."/>
        </authorList>
    </citation>
    <scope>NUCLEOTIDE SEQUENCE [LARGE SCALE GENOMIC DNA]</scope>
</reference>
<organism evidence="6 7">
    <name type="scientific">Cloeon dipterum</name>
    <dbReference type="NCBI Taxonomy" id="197152"/>
    <lineage>
        <taxon>Eukaryota</taxon>
        <taxon>Metazoa</taxon>
        <taxon>Ecdysozoa</taxon>
        <taxon>Arthropoda</taxon>
        <taxon>Hexapoda</taxon>
        <taxon>Insecta</taxon>
        <taxon>Pterygota</taxon>
        <taxon>Palaeoptera</taxon>
        <taxon>Ephemeroptera</taxon>
        <taxon>Pisciforma</taxon>
        <taxon>Baetidae</taxon>
        <taxon>Cloeon</taxon>
    </lineage>
</organism>
<feature type="domain" description="Peptidase C14 caspase" evidence="4">
    <location>
        <begin position="63"/>
        <end position="265"/>
    </location>
</feature>
<dbReference type="SUPFAM" id="SSF52129">
    <property type="entry name" value="Caspase-like"/>
    <property type="match status" value="1"/>
</dbReference>
<proteinExistence type="predicted"/>
<dbReference type="PROSITE" id="PS50297">
    <property type="entry name" value="ANK_REP_REGION"/>
    <property type="match status" value="7"/>
</dbReference>
<dbReference type="SUPFAM" id="SSF52540">
    <property type="entry name" value="P-loop containing nucleoside triphosphate hydrolases"/>
    <property type="match status" value="1"/>
</dbReference>
<feature type="repeat" description="ANK" evidence="3">
    <location>
        <begin position="1936"/>
        <end position="1969"/>
    </location>
</feature>
<feature type="repeat" description="ANK" evidence="3">
    <location>
        <begin position="1194"/>
        <end position="1226"/>
    </location>
</feature>
<dbReference type="InterPro" id="IPR007111">
    <property type="entry name" value="NACHT_NTPase"/>
</dbReference>
<feature type="repeat" description="ANK" evidence="3">
    <location>
        <begin position="1970"/>
        <end position="2003"/>
    </location>
</feature>
<feature type="repeat" description="ANK" evidence="3">
    <location>
        <begin position="1662"/>
        <end position="1694"/>
    </location>
</feature>
<dbReference type="Proteomes" id="UP000494165">
    <property type="component" value="Unassembled WGS sequence"/>
</dbReference>
<feature type="repeat" description="ANK" evidence="3">
    <location>
        <begin position="1367"/>
        <end position="1399"/>
    </location>
</feature>
<dbReference type="SUPFAM" id="SSF48403">
    <property type="entry name" value="Ankyrin repeat"/>
    <property type="match status" value="4"/>
</dbReference>
<dbReference type="PANTHER" id="PTHR24198:SF165">
    <property type="entry name" value="ANKYRIN REPEAT-CONTAINING PROTEIN-RELATED"/>
    <property type="match status" value="1"/>
</dbReference>
<accession>A0A8S1BNG6</accession>
<keyword evidence="1" id="KW-0677">Repeat</keyword>
<feature type="repeat" description="ANK" evidence="3">
    <location>
        <begin position="1435"/>
        <end position="1467"/>
    </location>
</feature>
<dbReference type="Gene3D" id="1.25.40.20">
    <property type="entry name" value="Ankyrin repeat-containing domain"/>
    <property type="match status" value="8"/>
</dbReference>
<evidence type="ECO:0000256" key="1">
    <source>
        <dbReference type="ARBA" id="ARBA00022737"/>
    </source>
</evidence>
<dbReference type="InterPro" id="IPR029030">
    <property type="entry name" value="Caspase-like_dom_sf"/>
</dbReference>
<dbReference type="Pfam" id="PF12796">
    <property type="entry name" value="Ank_2"/>
    <property type="match status" value="7"/>
</dbReference>
<protein>
    <recommendedName>
        <fullName evidence="8">NACHT domain-containing protein</fullName>
    </recommendedName>
</protein>
<dbReference type="InterPro" id="IPR011600">
    <property type="entry name" value="Pept_C14_caspase"/>
</dbReference>
<dbReference type="InterPro" id="IPR027417">
    <property type="entry name" value="P-loop_NTPase"/>
</dbReference>
<dbReference type="Pfam" id="PF13637">
    <property type="entry name" value="Ank_4"/>
    <property type="match status" value="2"/>
</dbReference>
<evidence type="ECO:0000256" key="2">
    <source>
        <dbReference type="ARBA" id="ARBA00023043"/>
    </source>
</evidence>
<evidence type="ECO:0000259" key="5">
    <source>
        <dbReference type="Pfam" id="PF05729"/>
    </source>
</evidence>
<evidence type="ECO:0000313" key="7">
    <source>
        <dbReference type="Proteomes" id="UP000494165"/>
    </source>
</evidence>
<dbReference type="GO" id="GO:0006508">
    <property type="term" value="P:proteolysis"/>
    <property type="evidence" value="ECO:0007669"/>
    <property type="project" value="InterPro"/>
</dbReference>
<dbReference type="EMBL" id="CADEPI010000003">
    <property type="protein sequence ID" value="CAB3360424.1"/>
    <property type="molecule type" value="Genomic_DNA"/>
</dbReference>
<dbReference type="Gene3D" id="3.40.50.1460">
    <property type="match status" value="1"/>
</dbReference>
<sequence length="2098" mass="236169">MDETLESAKEIETIDEVVRIGETQGRPEGKARLGFFESNAQQNADNVFVLVVHYDFANEKQWIRAGDAEDVEKLRKTFKENRSCNFRSILSPRKGILLQLLSNEEKLLQFFSSKDVPSVFVLFFLSHGDRDGKIWTDHRSENNLLDFTHFNTEDVFKSLKKLTKFEKCLKLTVFGPCRGELEDEIFSPSKDISNYDNRNSCRITSSPAMNNLFIFYSTVETTMAVRSEKGSWITNSFCNVLNSIGDDKPLLVLLSMTQFQIHKMSQGCNLVSQKYHGQTPEIKMFAQNQTFTVAKSLKSQNHSTTDAIIRKKATVTTSNMEQFPWKSESGQNIRGRRAFFFFEQLTKEIELLENALHRNLNFQTSGRKLSRKSLDSYLNEVLELEQDVGCVLTCLFGQVSEKEESKEVCVLVDNTEVAITDILLGFIGPKNHKWIGRPKILFLVHQPKTLDHENIPLFNPVLSILATNHSGWLVLFLKSNENVQKLIEIFQGNELKQGKSLQELLSTLLVLKNNDKPCGDFLNSTLQYLLNFPEQPRSFVKPDFSLLDSGTLAPVQNLSFDELLEVARKFFQESRVLLVSSVAGAGKTTVLREVAYQLGRNDSNLKILHVSLPEHAVCFVGRKFNEINFLAKSTHFSSEEVKSWIDGKQALAILDGFDEICPNHREKVLNFIESLSKKGVPIFIGTRPHEADIILAKINKKAALAKINPFNKAKQIELLQMISEKNMQDCEQFLDKFPNKDILENPLHLSMLAECDADGNLYQVYDKVVRKKLELCLARKGYDRNNANVFLEQTELALKSIRLIASRFLRNISLVGPGVTDKDLERMNDFGVAIVEEGNVTFLHHTFAEFLTTQQFISDVEETGESEIQMFEIDQDQEMNSKFKECRRTLNYFYETLTDEEDRGLHLEYLRLRMDFPLPFFKCVFSENLKHVFDLLKPKISFNNSKDINLKYFRRELLIDSIQSEEIAVELLEMGVIDQDRQLIEILSPLLSEAAINNATDFFKKLKEKFSSLPDQIRSRNYEIDAGFFAVAKGHSQILDLLLENGVDKDYLVQQRNALFEACVKGSVECVKVLFKHGAIEARGFYKNHITLNVAAKYGNLELVTFLHEETKIKEGDQDSLGWNALHHAVFHGHEKVAQYLLSHYPDFKDHSTTDGEDVLNLAVRSGSKGGSWSRKQLDFFLMLQGDARKRDSTGKTSLHCAAEYGYLDLVRDLVESGANIGATDENGWNSVHFSCSCTAERSVFDVIKYLHVQNSSLARVRTNDGRTTLHILLGWCQCDSTDEVRFLVEAGVDVKALDERGMTALRIALDRNLTSCARYLMTKDVDLSITMRGLSCLHYAAQEDDLVALRKWVEAGGDLKVRDENDGSTALHWACKLGHLRFVQELLAHGADLEALNDDGETALMLACSSFHSNAETIDFLLTKNADANLKDINGMTALLHASREGNLEALQKLLQHGADLTLKDVEGKNAFHHAIRHFELVSFLLDQNGDLAKEQTIDGSTALHLALKNDDDRVLQWITKNIEINIDASNDEGETVLILACQRKKWTSVDMLLAKNPDVNRRDKSGWTPLFYAGNAGNREVVLKLLERGANPALTDDKGRNVLHHAATGLVMILHEQNKDLIHKMDCSGNTPLHNLAYSEIGDFSTLDSLSADFNVCNHDGETALMLACTKGNVEYVSFLLSKGVDVNKKDSRNKRTALHLAGDKKTMQLLIEHGADTAATDDEGQNVLHLAISNFELVSLLLEQNKDLAKGKTASGCTALHLALKVRRDNFDDRVVSLLLDETAVDLDARDENGKTALILACETCNWSIVDVLLAKKVDVNKQDSRGKSSLHECVIAENYGALHQLLKHGGDLTLKDNEGKNLLHYAVIHSDLKMISFLHGLDSNLVNEVTADNSTALHLALDKDSECQFTNKDLVSWLLTRTNIDLNARRIDGMTALMLTCPRSHDLDVVELLLTAEADCNKQDLKGRTALHHAVAGFDNMKTVQRLLEHGADLTLLDDEGKNALHHAIMRDFKMVLFLHDLNGSLVRQITKNGSTSLHLASAAYAAYRDLLPWLLDETDADLIHAKDFDGKTALIVAFSRFFSGERKASNNKS</sequence>
<comment type="caution">
    <text evidence="6">The sequence shown here is derived from an EMBL/GenBank/DDBJ whole genome shotgun (WGS) entry which is preliminary data.</text>
</comment>
<dbReference type="Pfam" id="PF00656">
    <property type="entry name" value="Peptidase_C14"/>
    <property type="match status" value="1"/>
</dbReference>
<feature type="repeat" description="ANK" evidence="3">
    <location>
        <begin position="1400"/>
        <end position="1434"/>
    </location>
</feature>
<evidence type="ECO:0000256" key="3">
    <source>
        <dbReference type="PROSITE-ProRule" id="PRU00023"/>
    </source>
</evidence>
<feature type="repeat" description="ANK" evidence="3">
    <location>
        <begin position="1534"/>
        <end position="1566"/>
    </location>
</feature>
<feature type="repeat" description="ANK" evidence="3">
    <location>
        <begin position="1333"/>
        <end position="1365"/>
    </location>
</feature>
<dbReference type="InterPro" id="IPR036770">
    <property type="entry name" value="Ankyrin_rpt-contain_sf"/>
</dbReference>
<keyword evidence="2 3" id="KW-0040">ANK repeat</keyword>